<dbReference type="RefSeq" id="WP_368801533.1">
    <property type="nucleotide sequence ID" value="NZ_JAZHFV010000001.1"/>
</dbReference>
<dbReference type="Gene3D" id="3.40.640.10">
    <property type="entry name" value="Type I PLP-dependent aspartate aminotransferase-like (Major domain)"/>
    <property type="match status" value="1"/>
</dbReference>
<dbReference type="PANTHER" id="PTHR43094">
    <property type="entry name" value="AMINOTRANSFERASE"/>
    <property type="match status" value="1"/>
</dbReference>
<comment type="cofactor">
    <cofactor evidence="1">
        <name>pyridoxal 5'-phosphate</name>
        <dbReference type="ChEBI" id="CHEBI:597326"/>
    </cofactor>
</comment>
<comment type="similarity">
    <text evidence="2 4">Belongs to the class-III pyridoxal-phosphate-dependent aminotransferase family.</text>
</comment>
<evidence type="ECO:0000313" key="6">
    <source>
        <dbReference type="Proteomes" id="UP001559025"/>
    </source>
</evidence>
<dbReference type="GO" id="GO:0008483">
    <property type="term" value="F:transaminase activity"/>
    <property type="evidence" value="ECO:0007669"/>
    <property type="project" value="UniProtKB-KW"/>
</dbReference>
<dbReference type="Gene3D" id="3.90.1150.10">
    <property type="entry name" value="Aspartate Aminotransferase, domain 1"/>
    <property type="match status" value="1"/>
</dbReference>
<dbReference type="PROSITE" id="PS00600">
    <property type="entry name" value="AA_TRANSFER_CLASS_3"/>
    <property type="match status" value="1"/>
</dbReference>
<keyword evidence="3 4" id="KW-0663">Pyridoxal phosphate</keyword>
<proteinExistence type="inferred from homology"/>
<dbReference type="InterPro" id="IPR049704">
    <property type="entry name" value="Aminotrans_3_PPA_site"/>
</dbReference>
<dbReference type="Proteomes" id="UP001559025">
    <property type="component" value="Unassembled WGS sequence"/>
</dbReference>
<accession>A0ABV3WNG0</accession>
<dbReference type="InterPro" id="IPR005814">
    <property type="entry name" value="Aminotrans_3"/>
</dbReference>
<dbReference type="Pfam" id="PF00202">
    <property type="entry name" value="Aminotran_3"/>
    <property type="match status" value="1"/>
</dbReference>
<evidence type="ECO:0000256" key="1">
    <source>
        <dbReference type="ARBA" id="ARBA00001933"/>
    </source>
</evidence>
<evidence type="ECO:0000313" key="5">
    <source>
        <dbReference type="EMBL" id="MEX4006180.1"/>
    </source>
</evidence>
<comment type="caution">
    <text evidence="5">The sequence shown here is derived from an EMBL/GenBank/DDBJ whole genome shotgun (WGS) entry which is preliminary data.</text>
</comment>
<keyword evidence="6" id="KW-1185">Reference proteome</keyword>
<dbReference type="InterPro" id="IPR015422">
    <property type="entry name" value="PyrdxlP-dep_Trfase_small"/>
</dbReference>
<reference evidence="5 6" key="1">
    <citation type="submission" date="2024-01" db="EMBL/GenBank/DDBJ databases">
        <title>New evidence supports the origin of RcGTA from prophage.</title>
        <authorList>
            <person name="Xu Y."/>
            <person name="Liu B."/>
            <person name="Chen F."/>
        </authorList>
    </citation>
    <scope>NUCLEOTIDE SEQUENCE [LARGE SCALE GENOMIC DNA]</scope>
    <source>
        <strain evidence="5 6">CBW1107-2</strain>
    </source>
</reference>
<dbReference type="CDD" id="cd00610">
    <property type="entry name" value="OAT_like"/>
    <property type="match status" value="1"/>
</dbReference>
<organism evidence="5 6">
    <name type="scientific">Neoaquamicrobium sediminum</name>
    <dbReference type="NCBI Taxonomy" id="1849104"/>
    <lineage>
        <taxon>Bacteria</taxon>
        <taxon>Pseudomonadati</taxon>
        <taxon>Pseudomonadota</taxon>
        <taxon>Alphaproteobacteria</taxon>
        <taxon>Hyphomicrobiales</taxon>
        <taxon>Phyllobacteriaceae</taxon>
        <taxon>Neoaquamicrobium</taxon>
    </lineage>
</organism>
<evidence type="ECO:0000256" key="4">
    <source>
        <dbReference type="RuleBase" id="RU003560"/>
    </source>
</evidence>
<keyword evidence="5" id="KW-0032">Aminotransferase</keyword>
<name>A0ABV3WNG0_9HYPH</name>
<sequence length="450" mass="48163">MSANHTRILHREPSRDLPVAMSGDGPFVIDSAGKRYLDASGGAAVSCLGHSERRVIEAIKAQLDRLPYAHTGFFTNEPAEALADHLIERAPEGLGHVYFVSGGSEANETAMKLARQYFFERGETGRRHFIARRQSYHGNTIAALSVGGNAGRRAIYEPILLPASHIAPCFEYRHRRSDEASEEYGIRAADELEAEILRLGPETVIAFIAETVVGATAGAVPPAPGYFRRIREICDRYGVLLILDEVMSGMGRTGTLYGCEQDGIAPDILTCAKGLGAGYQPIGATILSERIFDTITGGSGAFQHGFTYIGHATAAAGALAVQRVIEEDGLLENCRLMGARLKERLGEAFASHPRIGDIRGRGLFIGVELVEDRETKKPFDPALRLHARIKAAAMEEGLMVYPAGGTVDGRAGDHVLVAPPFIIGEGHVGMIVEKLQRAVAAATAAAGIAA</sequence>
<dbReference type="SUPFAM" id="SSF53383">
    <property type="entry name" value="PLP-dependent transferases"/>
    <property type="match status" value="1"/>
</dbReference>
<keyword evidence="5" id="KW-0808">Transferase</keyword>
<evidence type="ECO:0000256" key="2">
    <source>
        <dbReference type="ARBA" id="ARBA00008954"/>
    </source>
</evidence>
<dbReference type="InterPro" id="IPR015424">
    <property type="entry name" value="PyrdxlP-dep_Trfase"/>
</dbReference>
<dbReference type="NCBIfam" id="NF005685">
    <property type="entry name" value="PRK07483.1"/>
    <property type="match status" value="1"/>
</dbReference>
<evidence type="ECO:0000256" key="3">
    <source>
        <dbReference type="ARBA" id="ARBA00022898"/>
    </source>
</evidence>
<dbReference type="EMBL" id="JAZHFV010000001">
    <property type="protein sequence ID" value="MEX4006180.1"/>
    <property type="molecule type" value="Genomic_DNA"/>
</dbReference>
<protein>
    <submittedName>
        <fullName evidence="5">Aspartate aminotransferase family protein</fullName>
    </submittedName>
</protein>
<dbReference type="InterPro" id="IPR015421">
    <property type="entry name" value="PyrdxlP-dep_Trfase_major"/>
</dbReference>
<dbReference type="PANTHER" id="PTHR43094:SF1">
    <property type="entry name" value="AMINOTRANSFERASE CLASS-III"/>
    <property type="match status" value="1"/>
</dbReference>
<gene>
    <name evidence="5" type="ORF">V1479_02625</name>
</gene>